<dbReference type="AlphaFoldDB" id="A0A6G1FGJ3"/>
<keyword evidence="2" id="KW-1185">Reference proteome</keyword>
<reference evidence="1 2" key="1">
    <citation type="submission" date="2019-11" db="EMBL/GenBank/DDBJ databases">
        <title>Whole genome sequence of Oryza granulata.</title>
        <authorList>
            <person name="Li W."/>
        </authorList>
    </citation>
    <scope>NUCLEOTIDE SEQUENCE [LARGE SCALE GENOMIC DNA]</scope>
    <source>
        <strain evidence="2">cv. Menghai</strain>
        <tissue evidence="1">Leaf</tissue>
    </source>
</reference>
<evidence type="ECO:0000313" key="2">
    <source>
        <dbReference type="Proteomes" id="UP000479710"/>
    </source>
</evidence>
<protein>
    <submittedName>
        <fullName evidence="1">Uncharacterized protein</fullName>
    </submittedName>
</protein>
<sequence>MPEAAAAWLHPAVACATSPAPPPHPVSPPPCYRHPAPPAESPHPRHAVVLAPHVCRATQRPKPPPPGFARRLPRRLAAPPCCWSAAVVFNPRMPPPLSPWPCRLVPPNAINILGAAGPCCCFLPNVVLITSVRLGHRRFAVPSCCRSHHHRLLLGAARPLFPAPGRAVSRATPSSGHQTPPS</sequence>
<comment type="caution">
    <text evidence="1">The sequence shown here is derived from an EMBL/GenBank/DDBJ whole genome shotgun (WGS) entry which is preliminary data.</text>
</comment>
<name>A0A6G1FGJ3_9ORYZ</name>
<proteinExistence type="predicted"/>
<evidence type="ECO:0000313" key="1">
    <source>
        <dbReference type="EMBL" id="KAF0935981.1"/>
    </source>
</evidence>
<organism evidence="1 2">
    <name type="scientific">Oryza meyeriana var. granulata</name>
    <dbReference type="NCBI Taxonomy" id="110450"/>
    <lineage>
        <taxon>Eukaryota</taxon>
        <taxon>Viridiplantae</taxon>
        <taxon>Streptophyta</taxon>
        <taxon>Embryophyta</taxon>
        <taxon>Tracheophyta</taxon>
        <taxon>Spermatophyta</taxon>
        <taxon>Magnoliopsida</taxon>
        <taxon>Liliopsida</taxon>
        <taxon>Poales</taxon>
        <taxon>Poaceae</taxon>
        <taxon>BOP clade</taxon>
        <taxon>Oryzoideae</taxon>
        <taxon>Oryzeae</taxon>
        <taxon>Oryzinae</taxon>
        <taxon>Oryza</taxon>
        <taxon>Oryza meyeriana</taxon>
    </lineage>
</organism>
<dbReference type="EMBL" id="SPHZ02000001">
    <property type="protein sequence ID" value="KAF0935981.1"/>
    <property type="molecule type" value="Genomic_DNA"/>
</dbReference>
<gene>
    <name evidence="1" type="ORF">E2562_037687</name>
</gene>
<dbReference type="Proteomes" id="UP000479710">
    <property type="component" value="Unassembled WGS sequence"/>
</dbReference>
<accession>A0A6G1FGJ3</accession>